<sequence>MDQGGQGQDRLANRHQVRTPLHAKALIEELDHKQLVVLRDGRKIVGLFRSCDQFANLVFQDPYERIIVGKQYCDIPLGSIYLLRGENVVLMGRIDDGKEYPLTLQRVSPAEIRKAQEAEKEEQRIRGTMLKRLDFLELE</sequence>
<reference evidence="6 7" key="1">
    <citation type="submission" date="2018-07" db="EMBL/GenBank/DDBJ databases">
        <title>The complete nuclear genome of the prasinophyte Chloropicon primus (CCMP1205).</title>
        <authorList>
            <person name="Pombert J.-F."/>
            <person name="Otis C."/>
            <person name="Turmel M."/>
            <person name="Lemieux C."/>
        </authorList>
    </citation>
    <scope>NUCLEOTIDE SEQUENCE [LARGE SCALE GENOMIC DNA]</scope>
    <source>
        <strain evidence="6 7">CCMP1205</strain>
    </source>
</reference>
<keyword evidence="7" id="KW-1185">Reference proteome</keyword>
<comment type="function">
    <text evidence="4">Component of the cytoplasmic LSM1-LSM7 complex which is involved in mRNA degradation.</text>
</comment>
<accession>A0A5B8MEN6</accession>
<keyword evidence="1 4" id="KW-0963">Cytoplasm</keyword>
<dbReference type="GO" id="GO:0003729">
    <property type="term" value="F:mRNA binding"/>
    <property type="evidence" value="ECO:0007669"/>
    <property type="project" value="TreeGrafter"/>
</dbReference>
<dbReference type="SUPFAM" id="SSF50182">
    <property type="entry name" value="Sm-like ribonucleoproteins"/>
    <property type="match status" value="1"/>
</dbReference>
<evidence type="ECO:0000259" key="5">
    <source>
        <dbReference type="SMART" id="SM00651"/>
    </source>
</evidence>
<dbReference type="GO" id="GO:0000932">
    <property type="term" value="C:P-body"/>
    <property type="evidence" value="ECO:0007669"/>
    <property type="project" value="UniProtKB-SubCell"/>
</dbReference>
<comment type="similarity">
    <text evidence="4">Belongs to the snRNP Sm proteins family.</text>
</comment>
<keyword evidence="3 4" id="KW-0687">Ribonucleoprotein</keyword>
<dbReference type="EMBL" id="CP031034">
    <property type="protein sequence ID" value="QDZ17772.1"/>
    <property type="molecule type" value="Genomic_DNA"/>
</dbReference>
<dbReference type="CDD" id="cd01728">
    <property type="entry name" value="LSm1"/>
    <property type="match status" value="1"/>
</dbReference>
<evidence type="ECO:0000256" key="3">
    <source>
        <dbReference type="ARBA" id="ARBA00023274"/>
    </source>
</evidence>
<dbReference type="Proteomes" id="UP000316726">
    <property type="component" value="Chromosome 1"/>
</dbReference>
<proteinExistence type="inferred from homology"/>
<evidence type="ECO:0000313" key="7">
    <source>
        <dbReference type="Proteomes" id="UP000316726"/>
    </source>
</evidence>
<dbReference type="STRING" id="1764295.A0A5B8MEN6"/>
<dbReference type="InterPro" id="IPR001163">
    <property type="entry name" value="Sm_dom_euk/arc"/>
</dbReference>
<evidence type="ECO:0000256" key="1">
    <source>
        <dbReference type="ARBA" id="ARBA00022490"/>
    </source>
</evidence>
<dbReference type="GO" id="GO:0006397">
    <property type="term" value="P:mRNA processing"/>
    <property type="evidence" value="ECO:0007669"/>
    <property type="project" value="UniProtKB-UniRule"/>
</dbReference>
<dbReference type="SMART" id="SM00651">
    <property type="entry name" value="Sm"/>
    <property type="match status" value="1"/>
</dbReference>
<dbReference type="InterPro" id="IPR010920">
    <property type="entry name" value="LSM_dom_sf"/>
</dbReference>
<dbReference type="Pfam" id="PF01423">
    <property type="entry name" value="LSM"/>
    <property type="match status" value="1"/>
</dbReference>
<name>A0A5B8MEN6_9CHLO</name>
<organism evidence="6 7">
    <name type="scientific">Chloropicon primus</name>
    <dbReference type="NCBI Taxonomy" id="1764295"/>
    <lineage>
        <taxon>Eukaryota</taxon>
        <taxon>Viridiplantae</taxon>
        <taxon>Chlorophyta</taxon>
        <taxon>Chloropicophyceae</taxon>
        <taxon>Chloropicales</taxon>
        <taxon>Chloropicaceae</taxon>
        <taxon>Chloropicon</taxon>
    </lineage>
</organism>
<dbReference type="InterPro" id="IPR034104">
    <property type="entry name" value="Lsm1"/>
</dbReference>
<keyword evidence="2 4" id="KW-0694">RNA-binding</keyword>
<dbReference type="GO" id="GO:1990904">
    <property type="term" value="C:ribonucleoprotein complex"/>
    <property type="evidence" value="ECO:0007669"/>
    <property type="project" value="UniProtKB-KW"/>
</dbReference>
<evidence type="ECO:0000313" key="6">
    <source>
        <dbReference type="EMBL" id="QDZ17772.1"/>
    </source>
</evidence>
<comment type="subunit">
    <text evidence="4">Component of the heptameric LSM1-LSM7 complex that forms a seven-membered ring structure with a donut shape.</text>
</comment>
<gene>
    <name evidence="4" type="primary">LSM1</name>
    <name evidence="6" type="ORF">A3770_01p02900</name>
</gene>
<comment type="subcellular location">
    <subcellularLocation>
        <location evidence="4">Cytoplasm</location>
    </subcellularLocation>
    <subcellularLocation>
        <location evidence="4">Cytoplasm</location>
        <location evidence="4">P-body</location>
    </subcellularLocation>
</comment>
<dbReference type="GO" id="GO:0000290">
    <property type="term" value="P:deadenylation-dependent decapping of nuclear-transcribed mRNA"/>
    <property type="evidence" value="ECO:0007669"/>
    <property type="project" value="TreeGrafter"/>
</dbReference>
<dbReference type="AlphaFoldDB" id="A0A5B8MEN6"/>
<dbReference type="InterPro" id="IPR044642">
    <property type="entry name" value="PTHR15588"/>
</dbReference>
<dbReference type="OrthoDB" id="10263346at2759"/>
<evidence type="ECO:0000256" key="4">
    <source>
        <dbReference type="RuleBase" id="RU365047"/>
    </source>
</evidence>
<dbReference type="GO" id="GO:1990726">
    <property type="term" value="C:Lsm1-7-Pat1 complex"/>
    <property type="evidence" value="ECO:0007669"/>
    <property type="project" value="TreeGrafter"/>
</dbReference>
<evidence type="ECO:0000256" key="2">
    <source>
        <dbReference type="ARBA" id="ARBA00022884"/>
    </source>
</evidence>
<feature type="domain" description="Sm" evidence="5">
    <location>
        <begin position="24"/>
        <end position="93"/>
    </location>
</feature>
<dbReference type="PANTHER" id="PTHR15588:SF8">
    <property type="entry name" value="U6 SNRNA-ASSOCIATED SM-LIKE PROTEIN LSM1"/>
    <property type="match status" value="1"/>
</dbReference>
<protein>
    <recommendedName>
        <fullName evidence="4">U6 snRNA-associated Sm-like protein LSm1</fullName>
    </recommendedName>
</protein>
<dbReference type="Gene3D" id="2.30.30.100">
    <property type="match status" value="1"/>
</dbReference>
<dbReference type="PANTHER" id="PTHR15588">
    <property type="entry name" value="LSM1"/>
    <property type="match status" value="1"/>
</dbReference>
<keyword evidence="4" id="KW-0507">mRNA processing</keyword>